<dbReference type="EMBL" id="JACHEK010000001">
    <property type="protein sequence ID" value="MBB6142588.1"/>
    <property type="molecule type" value="Genomic_DNA"/>
</dbReference>
<dbReference type="Proteomes" id="UP000538666">
    <property type="component" value="Unassembled WGS sequence"/>
</dbReference>
<comment type="caution">
    <text evidence="2">The sequence shown here is derived from an EMBL/GenBank/DDBJ whole genome shotgun (WGS) entry which is preliminary data.</text>
</comment>
<name>A0A841JVW7_9BACT</name>
<evidence type="ECO:0000256" key="1">
    <source>
        <dbReference type="SAM" id="MobiDB-lite"/>
    </source>
</evidence>
<evidence type="ECO:0000313" key="2">
    <source>
        <dbReference type="EMBL" id="MBB6142588.1"/>
    </source>
</evidence>
<sequence length="100" mass="10857">MTATSSKKTNETTDSADESHTPPDWMMFPALNEAWIKSADEVIDLMAERVSSYEVIGLSGAPAERSKARLIAQSYAQVHSVLKELKASQENAVSGKGRTT</sequence>
<keyword evidence="3" id="KW-1185">Reference proteome</keyword>
<dbReference type="AlphaFoldDB" id="A0A841JVW7"/>
<evidence type="ECO:0000313" key="3">
    <source>
        <dbReference type="Proteomes" id="UP000538666"/>
    </source>
</evidence>
<dbReference type="RefSeq" id="WP_050057796.1">
    <property type="nucleotide sequence ID" value="NZ_JACHEK010000001.1"/>
</dbReference>
<protein>
    <submittedName>
        <fullName evidence="2">Uncharacterized protein</fullName>
    </submittedName>
</protein>
<gene>
    <name evidence="2" type="ORF">HNQ77_000526</name>
</gene>
<reference evidence="2 3" key="1">
    <citation type="submission" date="2020-08" db="EMBL/GenBank/DDBJ databases">
        <title>Genomic Encyclopedia of Type Strains, Phase IV (KMG-IV): sequencing the most valuable type-strain genomes for metagenomic binning, comparative biology and taxonomic classification.</title>
        <authorList>
            <person name="Goeker M."/>
        </authorList>
    </citation>
    <scope>NUCLEOTIDE SEQUENCE [LARGE SCALE GENOMIC DNA]</scope>
    <source>
        <strain evidence="2 3">DSM 103733</strain>
    </source>
</reference>
<organism evidence="2 3">
    <name type="scientific">Silvibacterium bohemicum</name>
    <dbReference type="NCBI Taxonomy" id="1577686"/>
    <lineage>
        <taxon>Bacteria</taxon>
        <taxon>Pseudomonadati</taxon>
        <taxon>Acidobacteriota</taxon>
        <taxon>Terriglobia</taxon>
        <taxon>Terriglobales</taxon>
        <taxon>Acidobacteriaceae</taxon>
        <taxon>Silvibacterium</taxon>
    </lineage>
</organism>
<dbReference type="OrthoDB" id="9885729at2"/>
<accession>A0A841JVW7</accession>
<feature type="region of interest" description="Disordered" evidence="1">
    <location>
        <begin position="1"/>
        <end position="24"/>
    </location>
</feature>
<proteinExistence type="predicted"/>